<sequence>MSLYYCGSGSSTYYSWTLSEDLKRINIYRHSELLKAMEEENPEEFKRMELLDRYDEMELLLVIQDNGDLGLEIIDCN</sequence>
<dbReference type="AlphaFoldDB" id="A0A0F9UE04"/>
<proteinExistence type="predicted"/>
<organism evidence="1">
    <name type="scientific">marine sediment metagenome</name>
    <dbReference type="NCBI Taxonomy" id="412755"/>
    <lineage>
        <taxon>unclassified sequences</taxon>
        <taxon>metagenomes</taxon>
        <taxon>ecological metagenomes</taxon>
    </lineage>
</organism>
<name>A0A0F9UE04_9ZZZZ</name>
<dbReference type="EMBL" id="LAZR01000103">
    <property type="protein sequence ID" value="KKN91420.1"/>
    <property type="molecule type" value="Genomic_DNA"/>
</dbReference>
<accession>A0A0F9UE04</accession>
<reference evidence="1" key="1">
    <citation type="journal article" date="2015" name="Nature">
        <title>Complex archaea that bridge the gap between prokaryotes and eukaryotes.</title>
        <authorList>
            <person name="Spang A."/>
            <person name="Saw J.H."/>
            <person name="Jorgensen S.L."/>
            <person name="Zaremba-Niedzwiedzka K."/>
            <person name="Martijn J."/>
            <person name="Lind A.E."/>
            <person name="van Eijk R."/>
            <person name="Schleper C."/>
            <person name="Guy L."/>
            <person name="Ettema T.J."/>
        </authorList>
    </citation>
    <scope>NUCLEOTIDE SEQUENCE</scope>
</reference>
<comment type="caution">
    <text evidence="1">The sequence shown here is derived from an EMBL/GenBank/DDBJ whole genome shotgun (WGS) entry which is preliminary data.</text>
</comment>
<evidence type="ECO:0000313" key="1">
    <source>
        <dbReference type="EMBL" id="KKN91420.1"/>
    </source>
</evidence>
<protein>
    <submittedName>
        <fullName evidence="1">Uncharacterized protein</fullName>
    </submittedName>
</protein>
<gene>
    <name evidence="1" type="ORF">LCGC14_0217530</name>
</gene>